<dbReference type="InterPro" id="IPR004942">
    <property type="entry name" value="Roadblock/LAMTOR2_dom"/>
</dbReference>
<dbReference type="RefSeq" id="WP_078191037.1">
    <property type="nucleotide sequence ID" value="NZ_JAMCOZ010000013.1"/>
</dbReference>
<protein>
    <recommendedName>
        <fullName evidence="1">Roadblock/LAMTOR2 domain-containing protein</fullName>
    </recommendedName>
</protein>
<dbReference type="SMART" id="SM00960">
    <property type="entry name" value="Robl_LC7"/>
    <property type="match status" value="1"/>
</dbReference>
<evidence type="ECO:0000259" key="1">
    <source>
        <dbReference type="SMART" id="SM00960"/>
    </source>
</evidence>
<reference evidence="2 3" key="1">
    <citation type="submission" date="2017-02" db="EMBL/GenBank/DDBJ databases">
        <title>Acinetobacter sp. ANC 4945, whole genome shotgun sequencing project.</title>
        <authorList>
            <person name="Radolfova-Krizova L."/>
            <person name="Al Atrouni A."/>
            <person name="Nemec A."/>
        </authorList>
    </citation>
    <scope>NUCLEOTIDE SEQUENCE [LARGE SCALE GENOMIC DNA]</scope>
    <source>
        <strain evidence="2 3">ANC 4945</strain>
    </source>
</reference>
<dbReference type="EMBL" id="MVKX01000008">
    <property type="protein sequence ID" value="OOV80937.1"/>
    <property type="molecule type" value="Genomic_DNA"/>
</dbReference>
<evidence type="ECO:0000313" key="2">
    <source>
        <dbReference type="EMBL" id="OOV80937.1"/>
    </source>
</evidence>
<dbReference type="Pfam" id="PF03259">
    <property type="entry name" value="Robl_LC7"/>
    <property type="match status" value="1"/>
</dbReference>
<dbReference type="SUPFAM" id="SSF103196">
    <property type="entry name" value="Roadblock/LC7 domain"/>
    <property type="match status" value="1"/>
</dbReference>
<name>A0A1T1GU16_9GAMM</name>
<organism evidence="2 3">
    <name type="scientific">Acinetobacter amyesii</name>
    <dbReference type="NCBI Taxonomy" id="2942470"/>
    <lineage>
        <taxon>Bacteria</taxon>
        <taxon>Pseudomonadati</taxon>
        <taxon>Pseudomonadota</taxon>
        <taxon>Gammaproteobacteria</taxon>
        <taxon>Moraxellales</taxon>
        <taxon>Moraxellaceae</taxon>
        <taxon>Acinetobacter</taxon>
    </lineage>
</organism>
<dbReference type="AlphaFoldDB" id="A0A1T1GU16"/>
<proteinExistence type="predicted"/>
<evidence type="ECO:0000313" key="3">
    <source>
        <dbReference type="Proteomes" id="UP000191160"/>
    </source>
</evidence>
<sequence>MNTAIRTTRSAPLQLIEQAHKLMKELISDVSGVEYMMLCSTDGFELKSIEKKNIENSGKLAAVSSSILAMVQAFTNEINLVGCQTITLDAENGKALLTAISHPQHPMILVVLTSKNVLLGQLLYTLKRVSNELSEYQLSNTFA</sequence>
<comment type="caution">
    <text evidence="2">The sequence shown here is derived from an EMBL/GenBank/DDBJ whole genome shotgun (WGS) entry which is preliminary data.</text>
</comment>
<gene>
    <name evidence="2" type="ORF">B1202_13025</name>
</gene>
<dbReference type="Gene3D" id="3.30.450.30">
    <property type="entry name" value="Dynein light chain 2a, cytoplasmic"/>
    <property type="match status" value="1"/>
</dbReference>
<accession>A0A1T1GU16</accession>
<dbReference type="Proteomes" id="UP000191160">
    <property type="component" value="Unassembled WGS sequence"/>
</dbReference>
<feature type="domain" description="Roadblock/LAMTOR2" evidence="1">
    <location>
        <begin position="20"/>
        <end position="113"/>
    </location>
</feature>
<keyword evidence="3" id="KW-1185">Reference proteome</keyword>